<sequence>NKDIKKHGFKTGDTEEFNRKDIKKMNCKLTEIITDLNKIEGGYNNVFFIKKYKGRMLEVKKNNTDENDIYKLFAMMDILNMTIHDITDGQSDLWVKEDSTMYNALVVISEELEQKIIMQLGDVWIKKGLG</sequence>
<reference evidence="1" key="1">
    <citation type="journal article" date="2015" name="Nature">
        <title>Complex archaea that bridge the gap between prokaryotes and eukaryotes.</title>
        <authorList>
            <person name="Spang A."/>
            <person name="Saw J.H."/>
            <person name="Jorgensen S.L."/>
            <person name="Zaremba-Niedzwiedzka K."/>
            <person name="Martijn J."/>
            <person name="Lind A.E."/>
            <person name="van Eijk R."/>
            <person name="Schleper C."/>
            <person name="Guy L."/>
            <person name="Ettema T.J."/>
        </authorList>
    </citation>
    <scope>NUCLEOTIDE SEQUENCE</scope>
</reference>
<dbReference type="EMBL" id="LAZR01009824">
    <property type="protein sequence ID" value="KKM70405.1"/>
    <property type="molecule type" value="Genomic_DNA"/>
</dbReference>
<evidence type="ECO:0000313" key="1">
    <source>
        <dbReference type="EMBL" id="KKM70405.1"/>
    </source>
</evidence>
<name>A0A0F9M194_9ZZZZ</name>
<proteinExistence type="predicted"/>
<feature type="non-terminal residue" evidence="1">
    <location>
        <position position="1"/>
    </location>
</feature>
<accession>A0A0F9M194</accession>
<organism evidence="1">
    <name type="scientific">marine sediment metagenome</name>
    <dbReference type="NCBI Taxonomy" id="412755"/>
    <lineage>
        <taxon>unclassified sequences</taxon>
        <taxon>metagenomes</taxon>
        <taxon>ecological metagenomes</taxon>
    </lineage>
</organism>
<gene>
    <name evidence="1" type="ORF">LCGC14_1441150</name>
</gene>
<comment type="caution">
    <text evidence="1">The sequence shown here is derived from an EMBL/GenBank/DDBJ whole genome shotgun (WGS) entry which is preliminary data.</text>
</comment>
<protein>
    <submittedName>
        <fullName evidence="1">Uncharacterized protein</fullName>
    </submittedName>
</protein>
<dbReference type="AlphaFoldDB" id="A0A0F9M194"/>